<gene>
    <name evidence="5" type="ORF">IC230_07425</name>
</gene>
<dbReference type="Gene3D" id="3.20.20.70">
    <property type="entry name" value="Aldolase class I"/>
    <property type="match status" value="1"/>
</dbReference>
<dbReference type="PROSITE" id="PS50991">
    <property type="entry name" value="PYR_CT"/>
    <property type="match status" value="1"/>
</dbReference>
<keyword evidence="3 5" id="KW-0456">Lyase</keyword>
<dbReference type="SUPFAM" id="SSF51569">
    <property type="entry name" value="Aldolase"/>
    <property type="match status" value="1"/>
</dbReference>
<accession>A0A927AZM3</accession>
<dbReference type="CDD" id="cd07938">
    <property type="entry name" value="DRE_TIM_HMGL"/>
    <property type="match status" value="1"/>
</dbReference>
<proteinExistence type="inferred from homology"/>
<keyword evidence="6" id="KW-1185">Reference proteome</keyword>
<dbReference type="GO" id="GO:0006552">
    <property type="term" value="P:L-leucine catabolic process"/>
    <property type="evidence" value="ECO:0007669"/>
    <property type="project" value="TreeGrafter"/>
</dbReference>
<evidence type="ECO:0000256" key="1">
    <source>
        <dbReference type="ARBA" id="ARBA00009405"/>
    </source>
</evidence>
<dbReference type="RefSeq" id="WP_191038336.1">
    <property type="nucleotide sequence ID" value="NZ_JACXAA010000002.1"/>
</dbReference>
<evidence type="ECO:0000259" key="4">
    <source>
        <dbReference type="PROSITE" id="PS50991"/>
    </source>
</evidence>
<organism evidence="5 6">
    <name type="scientific">Spirosoma validum</name>
    <dbReference type="NCBI Taxonomy" id="2771355"/>
    <lineage>
        <taxon>Bacteria</taxon>
        <taxon>Pseudomonadati</taxon>
        <taxon>Bacteroidota</taxon>
        <taxon>Cytophagia</taxon>
        <taxon>Cytophagales</taxon>
        <taxon>Cytophagaceae</taxon>
        <taxon>Spirosoma</taxon>
    </lineage>
</organism>
<comment type="similarity">
    <text evidence="1">Belongs to the HMG-CoA lyase family.</text>
</comment>
<dbReference type="InterPro" id="IPR013785">
    <property type="entry name" value="Aldolase_TIM"/>
</dbReference>
<dbReference type="Proteomes" id="UP000653797">
    <property type="component" value="Unassembled WGS sequence"/>
</dbReference>
<dbReference type="PANTHER" id="PTHR42738:SF7">
    <property type="entry name" value="HYDROXYMETHYLGLUTARYL-COA LYASE"/>
    <property type="match status" value="1"/>
</dbReference>
<dbReference type="GO" id="GO:0004419">
    <property type="term" value="F:hydroxymethylglutaryl-CoA lyase activity"/>
    <property type="evidence" value="ECO:0007669"/>
    <property type="project" value="TreeGrafter"/>
</dbReference>
<dbReference type="EMBL" id="JACXAA010000002">
    <property type="protein sequence ID" value="MBD2752713.1"/>
    <property type="molecule type" value="Genomic_DNA"/>
</dbReference>
<feature type="domain" description="Pyruvate carboxyltransferase" evidence="4">
    <location>
        <begin position="1"/>
        <end position="270"/>
    </location>
</feature>
<dbReference type="InterPro" id="IPR043594">
    <property type="entry name" value="HMGL"/>
</dbReference>
<comment type="caution">
    <text evidence="5">The sequence shown here is derived from an EMBL/GenBank/DDBJ whole genome shotgun (WGS) entry which is preliminary data.</text>
</comment>
<dbReference type="AlphaFoldDB" id="A0A927AZM3"/>
<dbReference type="Pfam" id="PF00682">
    <property type="entry name" value="HMGL-like"/>
    <property type="match status" value="1"/>
</dbReference>
<dbReference type="PANTHER" id="PTHR42738">
    <property type="entry name" value="HYDROXYMETHYLGLUTARYL-COA LYASE"/>
    <property type="match status" value="1"/>
</dbReference>
<sequence>MKLIECPRDAMQGLSHFVPTDLKIRYLNTLLQVGFDTLDFGSFVSPKAVPQMRDTADVLAGLHLFKTKTKLLAIVANVRGAEQAVSYSQIQYVGFPLSVSETFQQRNTNKSITQAFADVQEIQNLCIRTGKELVVYLSMGFGNPYGDPYSPELIGAFTSQLVEIGVKVIAPSDTVGSSTPEAIEALFGQLIPAFPQVEFGAHLHARPGEAPDKVRAAIRAGVKRIDGALRGFGGCPMAADELTGNLPTEEIIETLTNEGIAVSLNQEAFQKALTLSAGVF</sequence>
<keyword evidence="2" id="KW-0479">Metal-binding</keyword>
<evidence type="ECO:0000256" key="2">
    <source>
        <dbReference type="ARBA" id="ARBA00022723"/>
    </source>
</evidence>
<dbReference type="GO" id="GO:0046951">
    <property type="term" value="P:ketone body biosynthetic process"/>
    <property type="evidence" value="ECO:0007669"/>
    <property type="project" value="TreeGrafter"/>
</dbReference>
<protein>
    <submittedName>
        <fullName evidence="5">Hydroxymethylglutaryl-CoA lyase</fullName>
    </submittedName>
</protein>
<evidence type="ECO:0000313" key="5">
    <source>
        <dbReference type="EMBL" id="MBD2752713.1"/>
    </source>
</evidence>
<name>A0A927AZM3_9BACT</name>
<dbReference type="InterPro" id="IPR000891">
    <property type="entry name" value="PYR_CT"/>
</dbReference>
<dbReference type="GO" id="GO:0046872">
    <property type="term" value="F:metal ion binding"/>
    <property type="evidence" value="ECO:0007669"/>
    <property type="project" value="UniProtKB-KW"/>
</dbReference>
<evidence type="ECO:0000313" key="6">
    <source>
        <dbReference type="Proteomes" id="UP000653797"/>
    </source>
</evidence>
<evidence type="ECO:0000256" key="3">
    <source>
        <dbReference type="ARBA" id="ARBA00023239"/>
    </source>
</evidence>
<reference evidence="5" key="1">
    <citation type="submission" date="2020-09" db="EMBL/GenBank/DDBJ databases">
        <authorList>
            <person name="Kim M.K."/>
        </authorList>
    </citation>
    <scope>NUCLEOTIDE SEQUENCE</scope>
    <source>
        <strain evidence="5">BT704</strain>
    </source>
</reference>